<dbReference type="InterPro" id="IPR036188">
    <property type="entry name" value="FAD/NAD-bd_sf"/>
</dbReference>
<dbReference type="Pfam" id="PF07992">
    <property type="entry name" value="Pyr_redox_2"/>
    <property type="match status" value="1"/>
</dbReference>
<dbReference type="InterPro" id="IPR050097">
    <property type="entry name" value="Ferredoxin-NADP_redctase_2"/>
</dbReference>
<gene>
    <name evidence="4" type="ORF">DAETH_23580</name>
</gene>
<protein>
    <submittedName>
        <fullName evidence="4">Pyridine nucleotide-disulfide oxidoreductase</fullName>
    </submittedName>
</protein>
<evidence type="ECO:0000313" key="4">
    <source>
        <dbReference type="EMBL" id="BDP42389.1"/>
    </source>
</evidence>
<organism evidence="4 5">
    <name type="scientific">Deinococcus aetherius</name>
    <dbReference type="NCBI Taxonomy" id="200252"/>
    <lineage>
        <taxon>Bacteria</taxon>
        <taxon>Thermotogati</taxon>
        <taxon>Deinococcota</taxon>
        <taxon>Deinococci</taxon>
        <taxon>Deinococcales</taxon>
        <taxon>Deinococcaceae</taxon>
        <taxon>Deinococcus</taxon>
    </lineage>
</organism>
<accession>A0ABM8AF08</accession>
<evidence type="ECO:0000313" key="5">
    <source>
        <dbReference type="Proteomes" id="UP001064971"/>
    </source>
</evidence>
<name>A0ABM8AF08_9DEIO</name>
<keyword evidence="2" id="KW-0560">Oxidoreductase</keyword>
<dbReference type="Gene3D" id="3.50.50.60">
    <property type="entry name" value="FAD/NAD(P)-binding domain"/>
    <property type="match status" value="2"/>
</dbReference>
<dbReference type="Proteomes" id="UP001064971">
    <property type="component" value="Chromosome"/>
</dbReference>
<keyword evidence="1" id="KW-0285">Flavoprotein</keyword>
<keyword evidence="5" id="KW-1185">Reference proteome</keyword>
<dbReference type="SUPFAM" id="SSF51905">
    <property type="entry name" value="FAD/NAD(P)-binding domain"/>
    <property type="match status" value="1"/>
</dbReference>
<dbReference type="RefSeq" id="WP_264775086.1">
    <property type="nucleotide sequence ID" value="NZ_AP026560.1"/>
</dbReference>
<feature type="domain" description="FAD/NAD(P)-binding" evidence="3">
    <location>
        <begin position="5"/>
        <end position="284"/>
    </location>
</feature>
<dbReference type="EMBL" id="AP026560">
    <property type="protein sequence ID" value="BDP42389.1"/>
    <property type="molecule type" value="Genomic_DNA"/>
</dbReference>
<sequence length="309" mass="32490">MKTSYDVIVVGASNAGLSAALVLGRACRSVLVLDGGPPRNAPADAAHGFLTRDGTLPAELLRIAREQLIPYGVEVRPVAAAGARALPEGFQVELAGGELVEARRLLLASGVRDLLPEVPGLRERWGQSVHHCPYCHGWEVRDEPIAVYGRGDMAFHQAVLLHHWSPDLVLLTGGPAEMTADQRHQLSALGIEVIESAVERLEGPGPQLQRVVFQGGGSLARSALFVGPRQEQRSTLPTELGCACTEDGVYVNTQPGGQTSVPGVYAAGDMTGPLQQVAQAVAGGALAAATLNNELIFADARRQAVATGR</sequence>
<evidence type="ECO:0000256" key="2">
    <source>
        <dbReference type="ARBA" id="ARBA00023002"/>
    </source>
</evidence>
<dbReference type="PRINTS" id="PR00469">
    <property type="entry name" value="PNDRDTASEII"/>
</dbReference>
<dbReference type="PRINTS" id="PR00368">
    <property type="entry name" value="FADPNR"/>
</dbReference>
<reference evidence="4" key="1">
    <citation type="submission" date="2022-07" db="EMBL/GenBank/DDBJ databases">
        <title>Complete Genome Sequence of the Radioresistant Bacterium Deinococcus aetherius ST0316, Isolated from the Air Dust collected in Lower Stratosphere above Japan.</title>
        <authorList>
            <person name="Satoh K."/>
            <person name="Hagiwara K."/>
            <person name="Katsumata K."/>
            <person name="Kubo A."/>
            <person name="Yokobori S."/>
            <person name="Yamagishi A."/>
            <person name="Oono Y."/>
            <person name="Narumi I."/>
        </authorList>
    </citation>
    <scope>NUCLEOTIDE SEQUENCE</scope>
    <source>
        <strain evidence="4">ST0316</strain>
    </source>
</reference>
<proteinExistence type="predicted"/>
<dbReference type="PANTHER" id="PTHR48105">
    <property type="entry name" value="THIOREDOXIN REDUCTASE 1-RELATED-RELATED"/>
    <property type="match status" value="1"/>
</dbReference>
<evidence type="ECO:0000259" key="3">
    <source>
        <dbReference type="Pfam" id="PF07992"/>
    </source>
</evidence>
<evidence type="ECO:0000256" key="1">
    <source>
        <dbReference type="ARBA" id="ARBA00022630"/>
    </source>
</evidence>
<dbReference type="InterPro" id="IPR023753">
    <property type="entry name" value="FAD/NAD-binding_dom"/>
</dbReference>